<dbReference type="RefSeq" id="WP_185894608.1">
    <property type="nucleotide sequence ID" value="NZ_CP060028.1"/>
</dbReference>
<accession>A0ABX6R9R2</accession>
<evidence type="ECO:0000313" key="2">
    <source>
        <dbReference type="EMBL" id="QND79243.1"/>
    </source>
</evidence>
<sequence length="204" mass="22493">MLLAAVLASVVFSVHAQSVPKPKEFYFDEDRAATPVIAVTGLAGDALVDELVKARERGRKMVEATAQLAHVAMADGRKDLGSQLYEQALGSTQSGGHLWRAISWNYGWDLYRAGEHQSALNRWAPLVTATGGPSWIPPTFALALWKLDRKAEAVAWYGAAVRTEPTLWTDARNFPTLLPDWKQEDRDTLAEVLGAWQANPPTWP</sequence>
<feature type="chain" id="PRO_5047466788" evidence="1">
    <location>
        <begin position="17"/>
        <end position="204"/>
    </location>
</feature>
<dbReference type="InterPro" id="IPR011990">
    <property type="entry name" value="TPR-like_helical_dom_sf"/>
</dbReference>
<proteinExistence type="predicted"/>
<reference evidence="2 3" key="1">
    <citation type="submission" date="2020-08" db="EMBL/GenBank/DDBJ databases">
        <title>Streptomycin resistant and MDR strain, P. mexicana.</title>
        <authorList>
            <person name="Ganesh-kumar S."/>
            <person name="Zhe T."/>
            <person name="Yu Z."/>
            <person name="Min Y."/>
        </authorList>
    </citation>
    <scope>NUCLEOTIDE SEQUENCE [LARGE SCALE GENOMIC DNA]</scope>
    <source>
        <strain evidence="2 3">GTZY</strain>
    </source>
</reference>
<dbReference type="Gene3D" id="1.25.40.10">
    <property type="entry name" value="Tetratricopeptide repeat domain"/>
    <property type="match status" value="1"/>
</dbReference>
<feature type="signal peptide" evidence="1">
    <location>
        <begin position="1"/>
        <end position="16"/>
    </location>
</feature>
<name>A0ABX6R9R2_PSEMX</name>
<evidence type="ECO:0000256" key="1">
    <source>
        <dbReference type="SAM" id="SignalP"/>
    </source>
</evidence>
<dbReference type="SUPFAM" id="SSF48452">
    <property type="entry name" value="TPR-like"/>
    <property type="match status" value="1"/>
</dbReference>
<evidence type="ECO:0000313" key="3">
    <source>
        <dbReference type="Proteomes" id="UP000515506"/>
    </source>
</evidence>
<organism evidence="2 3">
    <name type="scientific">Pseudoxanthomonas mexicana</name>
    <dbReference type="NCBI Taxonomy" id="128785"/>
    <lineage>
        <taxon>Bacteria</taxon>
        <taxon>Pseudomonadati</taxon>
        <taxon>Pseudomonadota</taxon>
        <taxon>Gammaproteobacteria</taxon>
        <taxon>Lysobacterales</taxon>
        <taxon>Lysobacteraceae</taxon>
        <taxon>Pseudoxanthomonas</taxon>
    </lineage>
</organism>
<keyword evidence="3" id="KW-1185">Reference proteome</keyword>
<protein>
    <submittedName>
        <fullName evidence="2">Tetratricopeptide repeat protein</fullName>
    </submittedName>
</protein>
<keyword evidence="1" id="KW-0732">Signal</keyword>
<gene>
    <name evidence="2" type="ORF">H4W19_12860</name>
</gene>
<dbReference type="Proteomes" id="UP000515506">
    <property type="component" value="Chromosome"/>
</dbReference>
<dbReference type="EMBL" id="CP060028">
    <property type="protein sequence ID" value="QND79243.1"/>
    <property type="molecule type" value="Genomic_DNA"/>
</dbReference>